<sequence length="350" mass="39106">MVIQDHLRYVAAPMVGQSDAPFRLLTRKYGATVAYTQMLLPEKLLNDQSYLEHHLRDLRFQPPNTSEVNHRPVVVQLCGNDPELIIQAARQIQNDCDAIDLNLGCPQEAAKEGHFGAYLLGQKDWPVVQEIVSSMSKSLTVPTSVKMRLCQPVDKTVDLGKKLEACGASWLTLHARTVSARRRRQGPADLRVVKLLKDALSVPVISNGNIRSYNNLQENLDFTGADGIMIGEPLLDNPCLFANIVPDPVDISLEYLELCRIVPAVAPIPIIQTHIRHFVDSQCGRRPWFTKFRTALSNTSSIDEIEHLLLNRVQRWRGRSPAPASQIEEEIDIEEADGMEGALEGLVLLK</sequence>
<dbReference type="Proteomes" id="UP000308600">
    <property type="component" value="Unassembled WGS sequence"/>
</dbReference>
<keyword evidence="2" id="KW-1185">Reference proteome</keyword>
<reference evidence="1 2" key="1">
    <citation type="journal article" date="2019" name="Nat. Ecol. Evol.">
        <title>Megaphylogeny resolves global patterns of mushroom evolution.</title>
        <authorList>
            <person name="Varga T."/>
            <person name="Krizsan K."/>
            <person name="Foldi C."/>
            <person name="Dima B."/>
            <person name="Sanchez-Garcia M."/>
            <person name="Sanchez-Ramirez S."/>
            <person name="Szollosi G.J."/>
            <person name="Szarkandi J.G."/>
            <person name="Papp V."/>
            <person name="Albert L."/>
            <person name="Andreopoulos W."/>
            <person name="Angelini C."/>
            <person name="Antonin V."/>
            <person name="Barry K.W."/>
            <person name="Bougher N.L."/>
            <person name="Buchanan P."/>
            <person name="Buyck B."/>
            <person name="Bense V."/>
            <person name="Catcheside P."/>
            <person name="Chovatia M."/>
            <person name="Cooper J."/>
            <person name="Damon W."/>
            <person name="Desjardin D."/>
            <person name="Finy P."/>
            <person name="Geml J."/>
            <person name="Haridas S."/>
            <person name="Hughes K."/>
            <person name="Justo A."/>
            <person name="Karasinski D."/>
            <person name="Kautmanova I."/>
            <person name="Kiss B."/>
            <person name="Kocsube S."/>
            <person name="Kotiranta H."/>
            <person name="LaButti K.M."/>
            <person name="Lechner B.E."/>
            <person name="Liimatainen K."/>
            <person name="Lipzen A."/>
            <person name="Lukacs Z."/>
            <person name="Mihaltcheva S."/>
            <person name="Morgado L.N."/>
            <person name="Niskanen T."/>
            <person name="Noordeloos M.E."/>
            <person name="Ohm R.A."/>
            <person name="Ortiz-Santana B."/>
            <person name="Ovrebo C."/>
            <person name="Racz N."/>
            <person name="Riley R."/>
            <person name="Savchenko A."/>
            <person name="Shiryaev A."/>
            <person name="Soop K."/>
            <person name="Spirin V."/>
            <person name="Szebenyi C."/>
            <person name="Tomsovsky M."/>
            <person name="Tulloss R.E."/>
            <person name="Uehling J."/>
            <person name="Grigoriev I.V."/>
            <person name="Vagvolgyi C."/>
            <person name="Papp T."/>
            <person name="Martin F.M."/>
            <person name="Miettinen O."/>
            <person name="Hibbett D.S."/>
            <person name="Nagy L.G."/>
        </authorList>
    </citation>
    <scope>NUCLEOTIDE SEQUENCE [LARGE SCALE GENOMIC DNA]</scope>
    <source>
        <strain evidence="1 2">NL-1719</strain>
    </source>
</reference>
<evidence type="ECO:0000313" key="1">
    <source>
        <dbReference type="EMBL" id="TFK73532.1"/>
    </source>
</evidence>
<evidence type="ECO:0000313" key="2">
    <source>
        <dbReference type="Proteomes" id="UP000308600"/>
    </source>
</evidence>
<accession>A0ACD3B7G3</accession>
<name>A0ACD3B7G3_9AGAR</name>
<protein>
    <submittedName>
        <fullName evidence="1">FMN-linked oxidoreductase</fullName>
    </submittedName>
</protein>
<organism evidence="1 2">
    <name type="scientific">Pluteus cervinus</name>
    <dbReference type="NCBI Taxonomy" id="181527"/>
    <lineage>
        <taxon>Eukaryota</taxon>
        <taxon>Fungi</taxon>
        <taxon>Dikarya</taxon>
        <taxon>Basidiomycota</taxon>
        <taxon>Agaricomycotina</taxon>
        <taxon>Agaricomycetes</taxon>
        <taxon>Agaricomycetidae</taxon>
        <taxon>Agaricales</taxon>
        <taxon>Pluteineae</taxon>
        <taxon>Pluteaceae</taxon>
        <taxon>Pluteus</taxon>
    </lineage>
</organism>
<dbReference type="EMBL" id="ML208275">
    <property type="protein sequence ID" value="TFK73532.1"/>
    <property type="molecule type" value="Genomic_DNA"/>
</dbReference>
<gene>
    <name evidence="1" type="ORF">BDN72DRAFT_814525</name>
</gene>
<proteinExistence type="predicted"/>